<evidence type="ECO:0000313" key="2">
    <source>
        <dbReference type="EMBL" id="MBB6040058.1"/>
    </source>
</evidence>
<proteinExistence type="predicted"/>
<organism evidence="2 3">
    <name type="scientific">Oribacterium sinus</name>
    <dbReference type="NCBI Taxonomy" id="237576"/>
    <lineage>
        <taxon>Bacteria</taxon>
        <taxon>Bacillati</taxon>
        <taxon>Bacillota</taxon>
        <taxon>Clostridia</taxon>
        <taxon>Lachnospirales</taxon>
        <taxon>Lachnospiraceae</taxon>
        <taxon>Oribacterium</taxon>
    </lineage>
</organism>
<dbReference type="PANTHER" id="PTHR36179:SF2">
    <property type="entry name" value="LUD DOMAIN-CONTAINING PROTEIN"/>
    <property type="match status" value="1"/>
</dbReference>
<dbReference type="EMBL" id="JACHHH010000001">
    <property type="protein sequence ID" value="MBB6040058.1"/>
    <property type="molecule type" value="Genomic_DNA"/>
</dbReference>
<dbReference type="Proteomes" id="UP000522163">
    <property type="component" value="Unassembled WGS sequence"/>
</dbReference>
<evidence type="ECO:0000259" key="1">
    <source>
        <dbReference type="Pfam" id="PF02589"/>
    </source>
</evidence>
<evidence type="ECO:0000313" key="3">
    <source>
        <dbReference type="Proteomes" id="UP000522163"/>
    </source>
</evidence>
<dbReference type="RefSeq" id="WP_183681341.1">
    <property type="nucleotide sequence ID" value="NZ_JACHHH010000001.1"/>
</dbReference>
<sequence length="208" mass="22787">MDIYGKKRNELLAETVIKGLKSRNMTGYYAKDKEEALKLALDLIPKGSSISMGGCMSAMEIGLVSALKEGEYNFIDRSQMEPRAALLAAYDADIFLASANAMTDDGVLVNIDGNSNRVSCIAQGPKKVVFIVGIQKICPDLDSAMKRARNVAAPTNTQRFDIKTPCKVTGKCSDCKSPDTICCQILITRYSRHTDRIHVILVNEELGF</sequence>
<dbReference type="AlphaFoldDB" id="A0A7W9SDB9"/>
<gene>
    <name evidence="2" type="ORF">HNQ46_000019</name>
</gene>
<comment type="caution">
    <text evidence="2">The sequence shown here is derived from an EMBL/GenBank/DDBJ whole genome shotgun (WGS) entry which is preliminary data.</text>
</comment>
<dbReference type="GeneID" id="85013593"/>
<reference evidence="2 3" key="1">
    <citation type="submission" date="2020-08" db="EMBL/GenBank/DDBJ databases">
        <title>Genomic Encyclopedia of Type Strains, Phase IV (KMG-IV): sequencing the most valuable type-strain genomes for metagenomic binning, comparative biology and taxonomic classification.</title>
        <authorList>
            <person name="Goeker M."/>
        </authorList>
    </citation>
    <scope>NUCLEOTIDE SEQUENCE [LARGE SCALE GENOMIC DNA]</scope>
    <source>
        <strain evidence="2 3">DSM 17245</strain>
    </source>
</reference>
<dbReference type="Pfam" id="PF02589">
    <property type="entry name" value="LUD_dom"/>
    <property type="match status" value="1"/>
</dbReference>
<dbReference type="InterPro" id="IPR003741">
    <property type="entry name" value="LUD_dom"/>
</dbReference>
<accession>A0A7W9SDB9</accession>
<dbReference type="PANTHER" id="PTHR36179">
    <property type="entry name" value="LUD_DOM DOMAIN-CONTAINING PROTEIN"/>
    <property type="match status" value="1"/>
</dbReference>
<protein>
    <submittedName>
        <fullName evidence="2">L-lactate utilization protein LutB</fullName>
    </submittedName>
</protein>
<name>A0A7W9SDB9_9FIRM</name>
<feature type="domain" description="LUD" evidence="1">
    <location>
        <begin position="14"/>
        <end position="202"/>
    </location>
</feature>